<feature type="compositionally biased region" description="Polar residues" evidence="5">
    <location>
        <begin position="1416"/>
        <end position="1430"/>
    </location>
</feature>
<keyword evidence="1 3" id="KW-1015">Disulfide bond</keyword>
<dbReference type="InterPro" id="IPR013087">
    <property type="entry name" value="Znf_C2H2_type"/>
</dbReference>
<dbReference type="PROSITE" id="PS50068">
    <property type="entry name" value="LDLRA_2"/>
    <property type="match status" value="5"/>
</dbReference>
<feature type="compositionally biased region" description="Low complexity" evidence="5">
    <location>
        <begin position="1973"/>
        <end position="1986"/>
    </location>
</feature>
<keyword evidence="2" id="KW-0862">Zinc</keyword>
<sequence length="4411" mass="483450">MNHMSARDKKDSSSPYSFHHSPLDIFYSVSGHRGKFTPVHFAEENSIINRTGNGEGERARSQSSPVERFRLWSEETRSEKGRSGGEVFTYALAPGSSFRLPRAVRGYYGMEDVDVAEAGEREAQKERRNRPRGEPGRTTGIVIAIASLLIVAGIIALAVILSKKPLEGSLEESGGTVSPDGRPGSPSFVLVRMVFPELTFDPTLAEARNAELKANAIENELLPMVKNGEMTKGEIHSVKVIGFDDAPPPGSGKIQPAERPHPGLAAYVTLELEHPQKVEHATADVIRALRDSNFTLAGHRVEPGSVMGTGRLVVEGTVKIVRWEDHSDEVSDDLELALRKLLNETRLSSDITGVAVQDVSGPFDSNGGWMEARFQVFLGRVHPLRDVREAVVARLLPNGTLGPLHVDVASLKLRDVTEWKVPKRSLVLPGTTASPANSSTTTPTFNGTSTEETTVRGVSSTERLSPHATTTSATTRQPELGRGLGLGTTSETPVTMASTIYGTSRSSDGTADDFNIYFEYDIALYHVYYAFNDTNHAYYAFNDTNHVYYAFNDTNHVYDDTNYTFYYAFNYAINVDCVSWRVDDAASHSTASSATGSAGGSTTPAGVATEQLGRAIDLFVTSTTVAETTVVETSELPTAVAETSEMTADEDDDDEPVYGEARANVIGPRESKNLTTTTRAPRTTTVQSRSTKEAGVTTGVTAPVTSTTPMTASTSASTTHRAASKLSSTTESVPSGRNGSIDRTFTVTPRAGGSTTTGSSLGRSTTEGVTPTTTRVDVVGRFDPEVLDDLDTETETVYVVNETVPDGSAGNVMAKSHLLSTTSPLRTSTVPSTRITPSSRMAPSTSTPSSTIAPSSAMTPSSTITPSTFTPSANTHPKHLESRNEDIFPHPSTATTPASTNSTSELEHSRVVLMLEPTAKLEVVKRSTSSISPLVTTSSTTEDISPIVTAPTAAPREMTTPGTAPRLAIPLYFLDFDSYYRYNGPSGRESEKGLAPVVMVEDHVIIDLPTGSGQASEGRQVLPGDRRPSPPIQPVPGDRRPSPPMQPVPGDRRPSPPMQPVPEDRRPSPPVQPVPEDRRPSLPVQPPPPPSSPARPVNPFMVEPIHPAFTRRPTIPIHANPFLFATSDSVKDLRPETGPSINAPSPARPRNPTVPEGEREKASQASQIGSEKREPPRSLDVGNFDDDISPQTYPRKSEDSYTYNSGDHLAPPQSRTGPPRKPSSTLSETEARESRQESEEDAHHHYSPTGEHIDHSPSSSIWLKHWEISHPAFTGIFASPSRRDQPEPPPPRTRQQQATPPPPPSTRYEHPIAVQPPEGVGYQIPDHVQHPGLFKPQESRPSRYESEGAGETYESIPESALSRPPQGVPFLPLAYQRSPSSSRGKNENTRSEFAPGSSSRDQQSGSAVGRPGFSYQGASAGQFANNNDADQPTYFPGTVHFYESEPHGIEADNYNEFSSQTSYQPPPPPPLDQVGSSRLPIFPPQKPRPSTQTRPSERGDRPFGPTRPEGERQRAEAGPRPVRPRPGPAPSEFATRGHTSSPDDFAITMPYGQTSKDNQGTVTYFTRNHPFSRLVKPDEPGTGPILSDEPRKESQLIVRGHRRIEGVSTDSYLARLRNRSRDFNQEQFLGARDPTTPTIFDSASEAEGTSSVIMYPVTNTRQTRKILTPYNSFHEDFMKSEGLKAAAPFDKTTEKPSPTGQESPSHGSATSPMEASPTEDTLQAEPSEPRHQSQGILTALEPIEKSKPRSPPRRRLRTSPLKRLRATNSATSHLRSSRSAVQPFNPLSGLPDISGSSLFIKLMSPEFSTPVEEDFDSIFELSPEEAASSRIQPLLLPGFGFFGQDGIIAFPRPGFRYQPGLPPFDDDSYRPGLPPFGDGSYRPGLPPFGDGSYRPGLLPFGDGSYRPGLPPFGDGSYQPGLPPFGDGSYQPGLPPFGDGSYQPDFLPGIPNVYVPGPPDQDAGNREAFFPLSPNLSLQPPLSSPDSLTDDQVDPLREKSDVYDELFHEIYEDDPSEVARTFQPLFIRSPADPYYHVPHEGQWIGSPWVPPFFLVPPGGEFGGPPPLPEGLEYSLPVPGLHSRLLGNATDEPVLRGRSQLGFSETGSSEEHESSEQKRGGNVNRSIWDNYSGQDQGLHQQQQPRQIDINPYQSRQNNQQPGGTAKYQYYPFLFQNYGDQPIYNSNARRPSPGGRFEIVQIEVSTTKPKTWDEMNQAWVDQTKSPVPPTTARPSPNPSTAKSDFKAGEKASGVEMQPAVPGGGSEMQPAVARGSSWTEPAALGGGAPTEATTIPVPAPLDTNSISLNERANEVAIGNFLNERVPKESSRTALLEPAMPPVVSRTTLDIDPQRENPSGTHASVDFRALDVEGTVALPPLVAQEIPLQSRTMIDDRDKFNLQESLILSLKDPKDSNSPGFSPPRVKRHITQEKARCGDPASIWNGVVDCKDASDEIGIDCRALVNETQSGMREDSRLCDGHMDCPDGEDELGCYICPGGNLCPSCLYGACSKCDENSFSCHDFLDKEGVSQCFSREQWCDGVQNCKNGRDEELCHLLGDPGEKLPLLGIKSKGVLHRRYRGKWNVVCSAGNRGDEQSLAQQVCKEGYTKFEGTPKIEYQGFPHGTSVFMRYTAGKWNLANGCPNNRVLQIECPPPLCGYRNKLDVSYEDTGNEHNHPTRRKRTFNSGRIVNGTESFAGDWPWACALYHNGIFFCGGSLIDGQWVLTAAHCFYIWRTKQGVARPISVDTVHYTVMCGVLRRHSFAPPKQIRRVVQIFSHAQYEGASKADNHHYHNDITLVKVDEPFHFNKWLSPACLPYPGQEPVASTPGEALFAYVAGWGITSWGGHESDSLLHVGLPVIYPCPGVANEIQCCAGFPEGGRDSCTGDSGGSLTVSYGDGDDSQGRWYIIGVVSHGYKCAEPNNPGVYTKVSAFRYWMDEIMSGRSKVKPKLPSSTCGDFVCDGNCLGKQYLCDDKVHCLGAVDETQPSCNRPPAPFRISGYSQEPVIPAAAYQKPSSPKPKLPNLPAAPTQICQSGEFRCRTTPGCIPKSQLCDMKRDCMDNSDENGCTCGDYYRNSKTRNRICNYYPDCRDHSDEALCQQQQRSLADDGRKHCYKSGNVFLDRTAWCNQEMDCPNGEDETDCYSSATESDGQLRIASDKLGRPVPAQCGFVVRHQPPFQPNSWSTVCWQNATWQEIQVFCWYFGYEQLRDATYKRQGSDTCDALWICCENRLHGVTRPSPRAMTLREEEGKPWQFPWSVNVRVEGRIACGGTLVGTRWILTASACVGGFSPKAHYMTGQVGLGESLPFLAPYEEYQRVDYTVRMGEITLLRVEKPFSQTDYAIPPYLSKMRPLSLETCVISGVTEKGLRFSNATLQNCRPDSDTLCLSLPKDSACQAHWGGLVVCLQNGYWQGVGAFRGCEAGQVVQPIGFFYDGLQSAMKTEARGVVGPECPTLRCIQGLCLREPFVCDGVPHCRDLADESEERCQAKSTSYCNAKEGCEGCDPSQFKCKSDNYCLPEVLRCDGRQNCPDGSDEQNCTCTQLFGRMAPEKLCDGRLDCEDGSDEDPVFCGCPKGQFRCHRSSQQGPYGTLNPPICRPLTKTCDLARDCPLGEDEEFRFCTGITNSSVVRNNTLGIPQPDPAGYLYARYQGVWYPYPYSNQTSRNIEPGQANMICERLHGRSLASQAELVAVPWPDEEPGPSRARGAMRDPSTSVAFIDCKYGVSGGNVVLTRRSFSGSPPGGGPLERWTTRAGTSDPVSSTGTDDETQEDVSHLSARPGRRRSLQIRSWETVTESRGCSGGGDRGSLSGTREKEGPIFLEPEAAPVGTPGERMNSGEFRLGSWMPPRDVDASEGRGSDDIVWPFEMSRLPRGHFCRWANAEEWCFPHWNLPIRKSVGLGERWGKKEEEEEEAVEGGGWHRGFFEFGQASRENGPRPDASGRRRSTFLALGVLAAWESGGDAPFRHSRGGPVPPSPFPPFEGWHGSSGEADPVGSTSGRVQAWTTFMSAAQIRRTTRPRPLETYRRPQLTLALTDGHEEKLAHQPDVATGCDLPLLRQICMHNNLMASVAPSRHKMGSPVHGYHLQWNNHQESLIHSFEKQFQLESFVDVTIYCEGRPVRAHKMVLSACSPLFYDIFLSHSDRHPIVILNDVRFSDLVTLMHFMYNGEVEVPMESLSSVLKAGSSLGIKGLGSYLMSPNGQSESLDIEAHDVTKVPHLDRILRDSLDYPGPSQKKCNATPSLRRIMDSQESEQFALPHLYYQSPEGADRTNHSEASHKEKRETDDEGEESRSSTASFDAGGSHPYETGGEGMSHTRDDADDEEERDDEGEAGRSDGTNHLTCEICGKESRNFNDKRLHFMSHTDEEMCVSFPLVRTTIQWTADVSILLIFTALGLGKQKTKLDPGKPLNLGTEL</sequence>
<feature type="compositionally biased region" description="Basic residues" evidence="5">
    <location>
        <begin position="1748"/>
        <end position="1765"/>
    </location>
</feature>
<dbReference type="InterPro" id="IPR043504">
    <property type="entry name" value="Peptidase_S1_PA_chymotrypsin"/>
</dbReference>
<dbReference type="OrthoDB" id="6411962at2759"/>
<dbReference type="GO" id="GO:0006508">
    <property type="term" value="P:proteolysis"/>
    <property type="evidence" value="ECO:0007669"/>
    <property type="project" value="UniProtKB-KW"/>
</dbReference>
<feature type="region of interest" description="Disordered" evidence="5">
    <location>
        <begin position="48"/>
        <end position="67"/>
    </location>
</feature>
<feature type="compositionally biased region" description="Low complexity" evidence="5">
    <location>
        <begin position="431"/>
        <end position="452"/>
    </location>
</feature>
<feature type="region of interest" description="Disordered" evidence="5">
    <location>
        <begin position="1973"/>
        <end position="1992"/>
    </location>
</feature>
<feature type="region of interest" description="Disordered" evidence="5">
    <location>
        <begin position="1274"/>
        <end position="1560"/>
    </location>
</feature>
<name>A0A7R9A0T7_9CRUS</name>
<dbReference type="CDD" id="cd18315">
    <property type="entry name" value="BTB_POZ_BAB-like"/>
    <property type="match status" value="1"/>
</dbReference>
<feature type="compositionally biased region" description="Acidic residues" evidence="5">
    <location>
        <begin position="4315"/>
        <end position="4326"/>
    </location>
</feature>
<feature type="disulfide bond" evidence="3">
    <location>
        <begin position="2535"/>
        <end position="2550"/>
    </location>
</feature>
<comment type="caution">
    <text evidence="3">Lacks conserved residue(s) required for the propagation of feature annotation.</text>
</comment>
<feature type="compositionally biased region" description="Polar residues" evidence="5">
    <location>
        <begin position="2121"/>
        <end position="2131"/>
    </location>
</feature>
<feature type="region of interest" description="Disordered" evidence="5">
    <location>
        <begin position="1"/>
        <end position="20"/>
    </location>
</feature>
<feature type="compositionally biased region" description="Basic and acidic residues" evidence="5">
    <location>
        <begin position="1"/>
        <end position="12"/>
    </location>
</feature>
<dbReference type="PANTHER" id="PTHR24252">
    <property type="entry name" value="ACROSIN-RELATED"/>
    <property type="match status" value="1"/>
</dbReference>
<dbReference type="CDD" id="cd00190">
    <property type="entry name" value="Tryp_SPc"/>
    <property type="match status" value="1"/>
</dbReference>
<dbReference type="Gene3D" id="3.30.710.10">
    <property type="entry name" value="Potassium Channel Kv1.1, Chain A"/>
    <property type="match status" value="1"/>
</dbReference>
<dbReference type="CDD" id="cd00112">
    <property type="entry name" value="LDLa"/>
    <property type="match status" value="5"/>
</dbReference>
<dbReference type="Gene3D" id="4.10.400.10">
    <property type="entry name" value="Low-density Lipoprotein Receptor"/>
    <property type="match status" value="4"/>
</dbReference>
<dbReference type="SUPFAM" id="SSF57424">
    <property type="entry name" value="LDL receptor-like module"/>
    <property type="match status" value="2"/>
</dbReference>
<evidence type="ECO:0000256" key="1">
    <source>
        <dbReference type="ARBA" id="ARBA00023157"/>
    </source>
</evidence>
<feature type="compositionally biased region" description="Low complexity" evidence="5">
    <location>
        <begin position="822"/>
        <end position="873"/>
    </location>
</feature>
<evidence type="ECO:0000313" key="11">
    <source>
        <dbReference type="Proteomes" id="UP000677054"/>
    </source>
</evidence>
<dbReference type="InterPro" id="IPR036055">
    <property type="entry name" value="LDL_receptor-like_sf"/>
</dbReference>
<protein>
    <recommendedName>
        <fullName evidence="12">SEA domain-containing protein</fullName>
    </recommendedName>
</protein>
<feature type="domain" description="Peptidase S1" evidence="9">
    <location>
        <begin position="2685"/>
        <end position="2938"/>
    </location>
</feature>
<evidence type="ECO:0000256" key="5">
    <source>
        <dbReference type="SAM" id="MobiDB-lite"/>
    </source>
</evidence>
<feature type="region of interest" description="Disordered" evidence="5">
    <location>
        <begin position="1008"/>
        <end position="1100"/>
    </location>
</feature>
<feature type="region of interest" description="Disordered" evidence="5">
    <location>
        <begin position="1572"/>
        <end position="1591"/>
    </location>
</feature>
<proteinExistence type="predicted"/>
<feature type="region of interest" description="Disordered" evidence="5">
    <location>
        <begin position="4260"/>
        <end position="4337"/>
    </location>
</feature>
<dbReference type="SMART" id="SM00192">
    <property type="entry name" value="LDLa"/>
    <property type="match status" value="7"/>
</dbReference>
<dbReference type="PROSITE" id="PS00134">
    <property type="entry name" value="TRYPSIN_HIS"/>
    <property type="match status" value="1"/>
</dbReference>
<dbReference type="SMART" id="SM00225">
    <property type="entry name" value="BTB"/>
    <property type="match status" value="1"/>
</dbReference>
<evidence type="ECO:0000256" key="3">
    <source>
        <dbReference type="PROSITE-ProRule" id="PRU00124"/>
    </source>
</evidence>
<keyword evidence="2" id="KW-0479">Metal-binding</keyword>
<feature type="disulfide bond" evidence="3">
    <location>
        <begin position="3049"/>
        <end position="3064"/>
    </location>
</feature>
<keyword evidence="4" id="KW-0645">Protease</keyword>
<accession>A0A7R9A0T7</accession>
<dbReference type="PROSITE" id="PS50097">
    <property type="entry name" value="BTB"/>
    <property type="match status" value="1"/>
</dbReference>
<dbReference type="PROSITE" id="PS50157">
    <property type="entry name" value="ZINC_FINGER_C2H2_2"/>
    <property type="match status" value="1"/>
</dbReference>
<dbReference type="SUPFAM" id="SSF50494">
    <property type="entry name" value="Trypsin-like serine proteases"/>
    <property type="match status" value="2"/>
</dbReference>
<feature type="compositionally biased region" description="Pro residues" evidence="5">
    <location>
        <begin position="2223"/>
        <end position="2234"/>
    </location>
</feature>
<feature type="compositionally biased region" description="Basic and acidic residues" evidence="5">
    <location>
        <begin position="1337"/>
        <end position="1346"/>
    </location>
</feature>
<keyword evidence="6" id="KW-0812">Transmembrane</keyword>
<feature type="compositionally biased region" description="Polar residues" evidence="5">
    <location>
        <begin position="1396"/>
        <end position="1406"/>
    </location>
</feature>
<feature type="compositionally biased region" description="Polar residues" evidence="5">
    <location>
        <begin position="1551"/>
        <end position="1560"/>
    </location>
</feature>
<dbReference type="SMART" id="SM00020">
    <property type="entry name" value="Tryp_SPc"/>
    <property type="match status" value="1"/>
</dbReference>
<feature type="disulfide bond" evidence="3">
    <location>
        <begin position="3454"/>
        <end position="3472"/>
    </location>
</feature>
<feature type="compositionally biased region" description="Basic and acidic residues" evidence="5">
    <location>
        <begin position="1229"/>
        <end position="1244"/>
    </location>
</feature>
<evidence type="ECO:0000256" key="6">
    <source>
        <dbReference type="SAM" id="Phobius"/>
    </source>
</evidence>
<dbReference type="Proteomes" id="UP000677054">
    <property type="component" value="Unassembled WGS sequence"/>
</dbReference>
<dbReference type="EMBL" id="LR899951">
    <property type="protein sequence ID" value="CAD7243444.1"/>
    <property type="molecule type" value="Genomic_DNA"/>
</dbReference>
<evidence type="ECO:0008006" key="12">
    <source>
        <dbReference type="Google" id="ProtNLM"/>
    </source>
</evidence>
<feature type="compositionally biased region" description="Polar residues" evidence="5">
    <location>
        <begin position="3749"/>
        <end position="3760"/>
    </location>
</feature>
<evidence type="ECO:0000259" key="8">
    <source>
        <dbReference type="PROSITE" id="PS50157"/>
    </source>
</evidence>
<keyword evidence="6" id="KW-0472">Membrane</keyword>
<evidence type="ECO:0000313" key="10">
    <source>
        <dbReference type="EMBL" id="CAD7243444.1"/>
    </source>
</evidence>
<dbReference type="InterPro" id="IPR011333">
    <property type="entry name" value="SKP1/BTB/POZ_sf"/>
</dbReference>
<gene>
    <name evidence="10" type="ORF">DSTB1V02_LOCUS3368</name>
</gene>
<dbReference type="InterPro" id="IPR000210">
    <property type="entry name" value="BTB/POZ_dom"/>
</dbReference>
<dbReference type="InterPro" id="IPR033116">
    <property type="entry name" value="TRYPSIN_SER"/>
</dbReference>
<organism evidence="10">
    <name type="scientific">Darwinula stevensoni</name>
    <dbReference type="NCBI Taxonomy" id="69355"/>
    <lineage>
        <taxon>Eukaryota</taxon>
        <taxon>Metazoa</taxon>
        <taxon>Ecdysozoa</taxon>
        <taxon>Arthropoda</taxon>
        <taxon>Crustacea</taxon>
        <taxon>Oligostraca</taxon>
        <taxon>Ostracoda</taxon>
        <taxon>Podocopa</taxon>
        <taxon>Podocopida</taxon>
        <taxon>Darwinulocopina</taxon>
        <taxon>Darwinuloidea</taxon>
        <taxon>Darwinulidae</taxon>
        <taxon>Darwinula</taxon>
    </lineage>
</organism>
<dbReference type="InterPro" id="IPR009003">
    <property type="entry name" value="Peptidase_S1_PA"/>
</dbReference>
<feature type="region of interest" description="Disordered" evidence="5">
    <location>
        <begin position="822"/>
        <end position="907"/>
    </location>
</feature>
<feature type="compositionally biased region" description="Basic and acidic residues" evidence="5">
    <location>
        <begin position="2107"/>
        <end position="2117"/>
    </location>
</feature>
<feature type="compositionally biased region" description="Polar residues" evidence="5">
    <location>
        <begin position="725"/>
        <end position="747"/>
    </location>
</feature>
<feature type="compositionally biased region" description="Polar residues" evidence="5">
    <location>
        <begin position="456"/>
        <end position="477"/>
    </location>
</feature>
<feature type="disulfide bond" evidence="3">
    <location>
        <begin position="3520"/>
        <end position="3535"/>
    </location>
</feature>
<dbReference type="GO" id="GO:0008270">
    <property type="term" value="F:zinc ion binding"/>
    <property type="evidence" value="ECO:0007669"/>
    <property type="project" value="UniProtKB-KW"/>
</dbReference>
<feature type="compositionally biased region" description="Low complexity" evidence="5">
    <location>
        <begin position="675"/>
        <end position="685"/>
    </location>
</feature>
<dbReference type="InterPro" id="IPR001254">
    <property type="entry name" value="Trypsin_dom"/>
</dbReference>
<keyword evidence="4" id="KW-0720">Serine protease</keyword>
<evidence type="ECO:0000256" key="2">
    <source>
        <dbReference type="PROSITE-ProRule" id="PRU00042"/>
    </source>
</evidence>
<feature type="domain" description="BTB" evidence="7">
    <location>
        <begin position="4105"/>
        <end position="4170"/>
    </location>
</feature>
<feature type="compositionally biased region" description="Basic and acidic residues" evidence="5">
    <location>
        <begin position="878"/>
        <end position="888"/>
    </location>
</feature>
<feature type="compositionally biased region" description="Basic and acidic residues" evidence="5">
    <location>
        <begin position="4263"/>
        <end position="4280"/>
    </location>
</feature>
<feature type="compositionally biased region" description="Polar residues" evidence="5">
    <location>
        <begin position="1766"/>
        <end position="1780"/>
    </location>
</feature>
<feature type="compositionally biased region" description="Low complexity" evidence="5">
    <location>
        <begin position="752"/>
        <end position="771"/>
    </location>
</feature>
<feature type="compositionally biased region" description="Polar residues" evidence="5">
    <location>
        <begin position="1695"/>
        <end position="1721"/>
    </location>
</feature>
<feature type="compositionally biased region" description="Low complexity" evidence="5">
    <location>
        <begin position="694"/>
        <end position="721"/>
    </location>
</feature>
<dbReference type="EMBL" id="CAJPEV010000434">
    <property type="protein sequence ID" value="CAG0885227.1"/>
    <property type="molecule type" value="Genomic_DNA"/>
</dbReference>
<dbReference type="Pfam" id="PF00057">
    <property type="entry name" value="Ldl_recept_a"/>
    <property type="match status" value="2"/>
</dbReference>
<feature type="domain" description="Peptidase S1" evidence="9">
    <location>
        <begin position="3229"/>
        <end position="3438"/>
    </location>
</feature>
<feature type="compositionally biased region" description="Low complexity" evidence="5">
    <location>
        <begin position="891"/>
        <end position="904"/>
    </location>
</feature>
<feature type="region of interest" description="Disordered" evidence="5">
    <location>
        <begin position="2217"/>
        <end position="2267"/>
    </location>
</feature>
<reference evidence="10" key="1">
    <citation type="submission" date="2020-11" db="EMBL/GenBank/DDBJ databases">
        <authorList>
            <person name="Tran Van P."/>
        </authorList>
    </citation>
    <scope>NUCLEOTIDE SEQUENCE</scope>
</reference>
<feature type="compositionally biased region" description="Polar residues" evidence="5">
    <location>
        <begin position="1189"/>
        <end position="1205"/>
    </location>
</feature>
<dbReference type="PRINTS" id="PR00261">
    <property type="entry name" value="LDLRECEPTOR"/>
</dbReference>
<keyword evidence="4" id="KW-0378">Hydrolase</keyword>
<feature type="region of interest" description="Disordered" evidence="5">
    <location>
        <begin position="118"/>
        <end position="137"/>
    </location>
</feature>
<feature type="region of interest" description="Disordered" evidence="5">
    <location>
        <begin position="429"/>
        <end position="488"/>
    </location>
</feature>
<dbReference type="Gene3D" id="2.40.128.620">
    <property type="match status" value="1"/>
</dbReference>
<evidence type="ECO:0000256" key="4">
    <source>
        <dbReference type="RuleBase" id="RU363034"/>
    </source>
</evidence>
<feature type="domain" description="C2H2-type" evidence="8">
    <location>
        <begin position="4337"/>
        <end position="4364"/>
    </location>
</feature>
<feature type="transmembrane region" description="Helical" evidence="6">
    <location>
        <begin position="138"/>
        <end position="161"/>
    </location>
</feature>
<feature type="region of interest" description="Disordered" evidence="5">
    <location>
        <begin position="3730"/>
        <end position="3852"/>
    </location>
</feature>
<dbReference type="SUPFAM" id="SSF54695">
    <property type="entry name" value="POZ domain"/>
    <property type="match status" value="1"/>
</dbReference>
<dbReference type="Pfam" id="PF00651">
    <property type="entry name" value="BTB"/>
    <property type="match status" value="1"/>
</dbReference>
<dbReference type="PANTHER" id="PTHR24252:SF7">
    <property type="entry name" value="HYALIN"/>
    <property type="match status" value="1"/>
</dbReference>
<dbReference type="GO" id="GO:0004252">
    <property type="term" value="F:serine-type endopeptidase activity"/>
    <property type="evidence" value="ECO:0007669"/>
    <property type="project" value="InterPro"/>
</dbReference>
<dbReference type="PROSITE" id="PS00135">
    <property type="entry name" value="TRYPSIN_SER"/>
    <property type="match status" value="1"/>
</dbReference>
<keyword evidence="11" id="KW-1185">Reference proteome</keyword>
<dbReference type="InterPro" id="IPR018114">
    <property type="entry name" value="TRYPSIN_HIS"/>
</dbReference>
<feature type="compositionally biased region" description="Low complexity" evidence="5">
    <location>
        <begin position="2132"/>
        <end position="2141"/>
    </location>
</feature>
<feature type="region of interest" description="Disordered" evidence="5">
    <location>
        <begin position="2100"/>
        <end position="2141"/>
    </location>
</feature>
<feature type="region of interest" description="Disordered" evidence="5">
    <location>
        <begin position="1689"/>
        <end position="1780"/>
    </location>
</feature>
<evidence type="ECO:0000259" key="7">
    <source>
        <dbReference type="PROSITE" id="PS50097"/>
    </source>
</evidence>
<feature type="region of interest" description="Disordered" evidence="5">
    <location>
        <begin position="671"/>
        <end position="771"/>
    </location>
</feature>
<feature type="compositionally biased region" description="Basic and acidic residues" evidence="5">
    <location>
        <begin position="118"/>
        <end position="135"/>
    </location>
</feature>
<dbReference type="Pfam" id="PF00089">
    <property type="entry name" value="Trypsin"/>
    <property type="match status" value="2"/>
</dbReference>
<dbReference type="Gene3D" id="2.40.10.10">
    <property type="entry name" value="Trypsin-like serine proteases"/>
    <property type="match status" value="3"/>
</dbReference>
<dbReference type="InterPro" id="IPR002172">
    <property type="entry name" value="LDrepeatLR_classA_rpt"/>
</dbReference>
<evidence type="ECO:0000259" key="9">
    <source>
        <dbReference type="PROSITE" id="PS50240"/>
    </source>
</evidence>
<feature type="compositionally biased region" description="Basic and acidic residues" evidence="5">
    <location>
        <begin position="1508"/>
        <end position="1517"/>
    </location>
</feature>
<feature type="region of interest" description="Disordered" evidence="5">
    <location>
        <begin position="1129"/>
        <end position="1257"/>
    </location>
</feature>
<keyword evidence="6" id="KW-1133">Transmembrane helix</keyword>
<keyword evidence="2" id="KW-0863">Zinc-finger</keyword>
<feature type="compositionally biased region" description="Polar residues" evidence="5">
    <location>
        <begin position="3783"/>
        <end position="3792"/>
    </location>
</feature>
<feature type="compositionally biased region" description="Pro residues" evidence="5">
    <location>
        <begin position="1083"/>
        <end position="1093"/>
    </location>
</feature>
<dbReference type="PROSITE" id="PS50240">
    <property type="entry name" value="TRYPSIN_DOM"/>
    <property type="match status" value="2"/>
</dbReference>
<dbReference type="FunFam" id="2.40.10.10:FF:000068">
    <property type="entry name" value="transmembrane protease serine 2"/>
    <property type="match status" value="1"/>
</dbReference>